<dbReference type="EMBL" id="JAADJO010000008">
    <property type="protein sequence ID" value="NDJ73816.1"/>
    <property type="molecule type" value="Genomic_DNA"/>
</dbReference>
<comment type="caution">
    <text evidence="1">The sequence shown here is derived from an EMBL/GenBank/DDBJ whole genome shotgun (WGS) entry which is preliminary data.</text>
</comment>
<proteinExistence type="predicted"/>
<gene>
    <name evidence="1" type="ORF">GWG61_04770</name>
</gene>
<name>A0A6B2FZW2_9LACO</name>
<reference evidence="1" key="1">
    <citation type="submission" date="2020-01" db="EMBL/GenBank/DDBJ databases">
        <title>Vaginal microbiome of pregnant Indian women: Insights into the genome of dominants Lactobacillus species.</title>
        <authorList>
            <person name="Das B."/>
            <person name="Mehta O."/>
            <person name="Ghosh T.S."/>
            <person name="Kothidar A."/>
            <person name="Gowtham M.R."/>
            <person name="Mitra R."/>
            <person name="Kshetrapal P."/>
            <person name="Wadhwa N."/>
            <person name="Thiruvengadam R."/>
            <person name="Nair G.B."/>
            <person name="Bhatnagar S."/>
            <person name="Das B."/>
        </authorList>
    </citation>
    <scope>NUCLEOTIDE SEQUENCE</scope>
    <source>
        <strain evidence="1">Indica</strain>
    </source>
</reference>
<sequence>MINTDLEYLLNSKDRSVLTKRINRLFLEYERELGKQPFFNKKHEEKVMRGKYADFDRWIPFIRKINFIEETMLGDYYFSMVIMPDDSVISLEKEDITYFHSVGVSKKSDILNKIRKLNIANWKRRYELFLAPTDGIDWSLEFECLNRSQEYKKFKFGGYNVFPDNFDDMLTTLKIKPFHSERYTFKSLDEFKELVEIGYELQFVLRGTCWLVEPSDYGIDSRHLCIACDPEKEDFLVEFKDTEEFLNYKINGKQIRDQWEDITDWQY</sequence>
<dbReference type="AlphaFoldDB" id="A0A6B2FZW2"/>
<organism evidence="1">
    <name type="scientific">Lactobacillus paragasseri</name>
    <dbReference type="NCBI Taxonomy" id="2107999"/>
    <lineage>
        <taxon>Bacteria</taxon>
        <taxon>Bacillati</taxon>
        <taxon>Bacillota</taxon>
        <taxon>Bacilli</taxon>
        <taxon>Lactobacillales</taxon>
        <taxon>Lactobacillaceae</taxon>
        <taxon>Lactobacillus</taxon>
    </lineage>
</organism>
<accession>A0A6B2FZW2</accession>
<protein>
    <submittedName>
        <fullName evidence="1">Uncharacterized protein</fullName>
    </submittedName>
</protein>
<evidence type="ECO:0000313" key="1">
    <source>
        <dbReference type="EMBL" id="NDJ73816.1"/>
    </source>
</evidence>